<evidence type="ECO:0000313" key="1">
    <source>
        <dbReference type="EMBL" id="AGF49351.1"/>
    </source>
</evidence>
<dbReference type="STRING" id="1208921.ST1E_0092"/>
<dbReference type="HOGENOM" id="CLU_1425625_0_0_4"/>
<protein>
    <submittedName>
        <fullName evidence="1">Uncharacterized protein</fullName>
    </submittedName>
</protein>
<proteinExistence type="predicted"/>
<dbReference type="KEGG" id="kga:ST1E_0092"/>
<reference evidence="1 2" key="1">
    <citation type="journal article" date="2013" name="Genome Biol. Evol.">
        <title>Genome evolution and phylogenomic analysis of candidatus kinetoplastibacterium, the betaproteobacterial endosymbionts of strigomonas and angomonas.</title>
        <authorList>
            <person name="Alves J.M."/>
            <person name="Serrano M.G."/>
            <person name="Maia da Silva F."/>
            <person name="Voegtly L.J."/>
            <person name="Matveyev A.V."/>
            <person name="Teixeira M.M."/>
            <person name="Camargo E.P."/>
            <person name="Buck G.A."/>
        </authorList>
    </citation>
    <scope>NUCLEOTIDE SEQUENCE [LARGE SCALE GENOMIC DNA]</scope>
    <source>
        <strain evidence="1 2">TCC219</strain>
    </source>
</reference>
<sequence>MIKKSVLARVGMLISIAITLIIRSGPANSKSLEIFSQNKPSLKLSSNELIYNDSINGYLLLSNMLIEYGTISIKSDNFVIYTNNYDINNSIVLSIVAKNTINEIFSKFCIFNQHELVIESKIIECNGSMNEIKITDVIIKNMDDKTPLCCIIAPTIVINTKNGTFKAYKVDNNKVRVMIPSILDFKKFKPIE</sequence>
<evidence type="ECO:0000313" key="2">
    <source>
        <dbReference type="Proteomes" id="UP000011658"/>
    </source>
</evidence>
<dbReference type="PATRIC" id="fig|1208921.3.peg.642"/>
<dbReference type="Proteomes" id="UP000011658">
    <property type="component" value="Chromosome"/>
</dbReference>
<dbReference type="EMBL" id="CP003806">
    <property type="protein sequence ID" value="AGF49351.1"/>
    <property type="molecule type" value="Genomic_DNA"/>
</dbReference>
<dbReference type="AlphaFoldDB" id="M1LZ63"/>
<organism evidence="1 2">
    <name type="scientific">Candidatus Kinetoplastidibacterium galati TCC219</name>
    <dbReference type="NCBI Taxonomy" id="1208921"/>
    <lineage>
        <taxon>Bacteria</taxon>
        <taxon>Pseudomonadati</taxon>
        <taxon>Pseudomonadota</taxon>
        <taxon>Betaproteobacteria</taxon>
        <taxon>Candidatus Kinetoplastidibacterium</taxon>
    </lineage>
</organism>
<dbReference type="RefSeq" id="WP_015389835.1">
    <property type="nucleotide sequence ID" value="NC_020284.1"/>
</dbReference>
<dbReference type="OrthoDB" id="9987412at2"/>
<accession>M1LZ63</accession>
<keyword evidence="2" id="KW-1185">Reference proteome</keyword>
<name>M1LZ63_9PROT</name>
<gene>
    <name evidence="1" type="ORF">ST1E_0092</name>
</gene>